<feature type="compositionally biased region" description="Basic and acidic residues" evidence="1">
    <location>
        <begin position="27"/>
        <end position="52"/>
    </location>
</feature>
<gene>
    <name evidence="2" type="ORF">ET471_02860</name>
</gene>
<reference evidence="2 3" key="1">
    <citation type="submission" date="2019-01" db="EMBL/GenBank/DDBJ databases">
        <title>Genome sequencing of strain FW10M-9.</title>
        <authorList>
            <person name="Heo J."/>
            <person name="Kim S.-J."/>
            <person name="Kim J.-S."/>
            <person name="Hong S.-B."/>
            <person name="Kwon S.-W."/>
        </authorList>
    </citation>
    <scope>NUCLEOTIDE SEQUENCE [LARGE SCALE GENOMIC DNA]</scope>
    <source>
        <strain evidence="2 3">FW10M-9</strain>
    </source>
</reference>
<name>A0A4P6F2Z8_9MICO</name>
<organism evidence="2 3">
    <name type="scientific">Xylanimonas protaetiae</name>
    <dbReference type="NCBI Taxonomy" id="2509457"/>
    <lineage>
        <taxon>Bacteria</taxon>
        <taxon>Bacillati</taxon>
        <taxon>Actinomycetota</taxon>
        <taxon>Actinomycetes</taxon>
        <taxon>Micrococcales</taxon>
        <taxon>Promicromonosporaceae</taxon>
        <taxon>Xylanimonas</taxon>
    </lineage>
</organism>
<protein>
    <submittedName>
        <fullName evidence="2">Transcriptional regulator</fullName>
    </submittedName>
</protein>
<sequence>MTETRPEPDKAPDAAPKRRNRRVVRPGAEREQIAGVTADERGGHGDNDERLLQDVPPHWGRR</sequence>
<keyword evidence="3" id="KW-1185">Reference proteome</keyword>
<dbReference type="RefSeq" id="WP_129186513.1">
    <property type="nucleotide sequence ID" value="NZ_CP035493.1"/>
</dbReference>
<dbReference type="OrthoDB" id="5150187at2"/>
<feature type="compositionally biased region" description="Basic and acidic residues" evidence="1">
    <location>
        <begin position="1"/>
        <end position="16"/>
    </location>
</feature>
<dbReference type="KEGG" id="xya:ET471_02860"/>
<dbReference type="AlphaFoldDB" id="A0A4P6F2Z8"/>
<proteinExistence type="predicted"/>
<accession>A0A4P6F2Z8</accession>
<dbReference type="EMBL" id="CP035493">
    <property type="protein sequence ID" value="QAY69113.1"/>
    <property type="molecule type" value="Genomic_DNA"/>
</dbReference>
<evidence type="ECO:0000313" key="2">
    <source>
        <dbReference type="EMBL" id="QAY69113.1"/>
    </source>
</evidence>
<dbReference type="Proteomes" id="UP000292118">
    <property type="component" value="Chromosome"/>
</dbReference>
<feature type="region of interest" description="Disordered" evidence="1">
    <location>
        <begin position="1"/>
        <end position="62"/>
    </location>
</feature>
<evidence type="ECO:0000256" key="1">
    <source>
        <dbReference type="SAM" id="MobiDB-lite"/>
    </source>
</evidence>
<evidence type="ECO:0000313" key="3">
    <source>
        <dbReference type="Proteomes" id="UP000292118"/>
    </source>
</evidence>